<dbReference type="AlphaFoldDB" id="D8K6X4"/>
<dbReference type="Proteomes" id="UP000000393">
    <property type="component" value="Chromosome"/>
</dbReference>
<organism evidence="1 2">
    <name type="scientific">Nitrosococcus watsoni (strain C-113)</name>
    <dbReference type="NCBI Taxonomy" id="105559"/>
    <lineage>
        <taxon>Bacteria</taxon>
        <taxon>Pseudomonadati</taxon>
        <taxon>Pseudomonadota</taxon>
        <taxon>Gammaproteobacteria</taxon>
        <taxon>Chromatiales</taxon>
        <taxon>Chromatiaceae</taxon>
        <taxon>Nitrosococcus</taxon>
    </lineage>
</organism>
<dbReference type="OrthoDB" id="582214at2"/>
<evidence type="ECO:0000313" key="2">
    <source>
        <dbReference type="Proteomes" id="UP000000393"/>
    </source>
</evidence>
<dbReference type="STRING" id="105559.Nwat_1790"/>
<dbReference type="SUPFAM" id="SSF55729">
    <property type="entry name" value="Acyl-CoA N-acyltransferases (Nat)"/>
    <property type="match status" value="1"/>
</dbReference>
<dbReference type="NCBIfam" id="TIGR03694">
    <property type="entry name" value="exosort_acyl"/>
    <property type="match status" value="1"/>
</dbReference>
<dbReference type="InterPro" id="IPR022484">
    <property type="entry name" value="PEP-CTERM/exosrtase_acylTfrase"/>
</dbReference>
<gene>
    <name evidence="1" type="ordered locus">Nwat_1790</name>
</gene>
<dbReference type="Pfam" id="PF13444">
    <property type="entry name" value="Acetyltransf_5"/>
    <property type="match status" value="1"/>
</dbReference>
<sequence length="263" mass="30718">MSLSSICKSDPNRRLIDTFFDYFEIVPVNTTKLLETVHHLRYQVYCVETGFEDPNLYRHQLEKDEFDPYSVYSLLRHRRTGIYAGTVRLILPRTDTEKCFPIHKVTNHPLFLNHHKFPRTAVGAVSRFAISKHFRKRLGEFSSPTGMSQQERSTHRLEERRIIPHLMLGLVAGLVSMSVKQGIEHWFCMVEPSLLRLLSRYGLQLIPCGPMIDHHGKRQPCYAHLSKFLETAYTEQPAIWELITDEGRNHPLETTRRYKSQVS</sequence>
<name>D8K6X4_NITWC</name>
<keyword evidence="2" id="KW-1185">Reference proteome</keyword>
<dbReference type="EMBL" id="CP002086">
    <property type="protein sequence ID" value="ADJ28651.1"/>
    <property type="molecule type" value="Genomic_DNA"/>
</dbReference>
<dbReference type="Gene3D" id="3.40.630.30">
    <property type="match status" value="1"/>
</dbReference>
<protein>
    <recommendedName>
        <fullName evidence="3">PEP-CTERM/exosortase system-associated acyltransferase</fullName>
    </recommendedName>
</protein>
<reference evidence="1 2" key="1">
    <citation type="submission" date="2010-06" db="EMBL/GenBank/DDBJ databases">
        <title>Complete sequence of chromosome of Nitrosococcus watsoni C-113.</title>
        <authorList>
            <consortium name="US DOE Joint Genome Institute"/>
            <person name="Lucas S."/>
            <person name="Copeland A."/>
            <person name="Lapidus A."/>
            <person name="Cheng J.-F."/>
            <person name="Bruce D."/>
            <person name="Goodwin L."/>
            <person name="Pitluck S."/>
            <person name="Malfatti S.A."/>
            <person name="Chain P.S.G."/>
            <person name="Land M."/>
            <person name="Hauser L."/>
            <person name="Kyrpides N."/>
            <person name="Ivanova N."/>
            <person name="Cambell M.A."/>
            <person name="Heidelberg J.F."/>
            <person name="Klotz M.G."/>
            <person name="Woyke T."/>
        </authorList>
    </citation>
    <scope>NUCLEOTIDE SEQUENCE [LARGE SCALE GENOMIC DNA]</scope>
    <source>
        <strain evidence="1 2">C-113</strain>
    </source>
</reference>
<dbReference type="HOGENOM" id="CLU_072758_0_0_6"/>
<evidence type="ECO:0008006" key="3">
    <source>
        <dbReference type="Google" id="ProtNLM"/>
    </source>
</evidence>
<proteinExistence type="predicted"/>
<dbReference type="InterPro" id="IPR016181">
    <property type="entry name" value="Acyl_CoA_acyltransferase"/>
</dbReference>
<dbReference type="KEGG" id="nwa:Nwat_1790"/>
<dbReference type="eggNOG" id="COG3916">
    <property type="taxonomic scope" value="Bacteria"/>
</dbReference>
<accession>D8K6X4</accession>
<evidence type="ECO:0000313" key="1">
    <source>
        <dbReference type="EMBL" id="ADJ28651.1"/>
    </source>
</evidence>